<name>A0A3N1P881_9GAMM</name>
<dbReference type="SUPFAM" id="SSF52172">
    <property type="entry name" value="CheY-like"/>
    <property type="match status" value="1"/>
</dbReference>
<dbReference type="CDD" id="cd17910">
    <property type="entry name" value="CheC_ClassII"/>
    <property type="match status" value="1"/>
</dbReference>
<dbReference type="PANTHER" id="PTHR44591:SF24">
    <property type="entry name" value="PROTEIN-GLUTAMATE METHYLESTERASE_PROTEIN-GLUTAMINE GLUTAMINASE 1"/>
    <property type="match status" value="1"/>
</dbReference>
<reference evidence="5 6" key="1">
    <citation type="submission" date="2018-11" db="EMBL/GenBank/DDBJ databases">
        <title>Genomic Encyclopedia of Type Strains, Phase IV (KMG-IV): sequencing the most valuable type-strain genomes for metagenomic binning, comparative biology and taxonomic classification.</title>
        <authorList>
            <person name="Goeker M."/>
        </authorList>
    </citation>
    <scope>NUCLEOTIDE SEQUENCE [LARGE SCALE GENOMIC DNA]</scope>
    <source>
        <strain evidence="5 6">DSM 21945</strain>
    </source>
</reference>
<dbReference type="STRING" id="584787.GCA_001247655_03731"/>
<dbReference type="InterPro" id="IPR028976">
    <property type="entry name" value="CheC-like_sf"/>
</dbReference>
<sequence length="344" mass="37653">MATRILICDDSGMARKQMARSLPADWEVDVQFAKDGREGLQLIKADKPELLFLDLNMPDVDGYQVLEVLKRANIQLPVIVVSGDIQEEAHRRVKALGALDFIKKPMAADKLLAALEATGLYRKAAAKAPEAAPAPPAAEPQRQQRPALELSPELRDGYQEVVNVAMGQAGAMLAQMLGIFVKLPIPKVDLLELSEMQMALQSAMSDRVSAICQGFIGPGLSGEALLLLDDADLGDLARLLKYEGELTPAVEVELLTDIANVLTSACLAGLAEQLDVRFCQGHPTVLGLHRDLHELLRHAKSWQRLLAVEISYGLEDYNITFDLLILLTESSLHTLNFKIAHLLE</sequence>
<evidence type="ECO:0000313" key="6">
    <source>
        <dbReference type="Proteomes" id="UP000268033"/>
    </source>
</evidence>
<dbReference type="PANTHER" id="PTHR44591">
    <property type="entry name" value="STRESS RESPONSE REGULATOR PROTEIN 1"/>
    <property type="match status" value="1"/>
</dbReference>
<comment type="caution">
    <text evidence="5">The sequence shown here is derived from an EMBL/GenBank/DDBJ whole genome shotgun (WGS) entry which is preliminary data.</text>
</comment>
<feature type="domain" description="Response regulatory" evidence="4">
    <location>
        <begin position="4"/>
        <end position="119"/>
    </location>
</feature>
<keyword evidence="6" id="KW-1185">Reference proteome</keyword>
<dbReference type="RefSeq" id="WP_123422114.1">
    <property type="nucleotide sequence ID" value="NZ_JBLXEP010000003.1"/>
</dbReference>
<organism evidence="5 6">
    <name type="scientific">Gallaecimonas pentaromativorans</name>
    <dbReference type="NCBI Taxonomy" id="584787"/>
    <lineage>
        <taxon>Bacteria</taxon>
        <taxon>Pseudomonadati</taxon>
        <taxon>Pseudomonadota</taxon>
        <taxon>Gammaproteobacteria</taxon>
        <taxon>Enterobacterales</taxon>
        <taxon>Gallaecimonadaceae</taxon>
        <taxon>Gallaecimonas</taxon>
    </lineage>
</organism>
<dbReference type="GO" id="GO:0006935">
    <property type="term" value="P:chemotaxis"/>
    <property type="evidence" value="ECO:0007669"/>
    <property type="project" value="UniProtKB-KW"/>
</dbReference>
<dbReference type="PROSITE" id="PS50110">
    <property type="entry name" value="RESPONSE_REGULATORY"/>
    <property type="match status" value="1"/>
</dbReference>
<evidence type="ECO:0000313" key="5">
    <source>
        <dbReference type="EMBL" id="ROQ23277.1"/>
    </source>
</evidence>
<evidence type="ECO:0000256" key="3">
    <source>
        <dbReference type="PROSITE-ProRule" id="PRU00169"/>
    </source>
</evidence>
<dbReference type="InterPro" id="IPR001789">
    <property type="entry name" value="Sig_transdc_resp-reg_receiver"/>
</dbReference>
<dbReference type="EMBL" id="RJUL01000008">
    <property type="protein sequence ID" value="ROQ23277.1"/>
    <property type="molecule type" value="Genomic_DNA"/>
</dbReference>
<dbReference type="Proteomes" id="UP000268033">
    <property type="component" value="Unassembled WGS sequence"/>
</dbReference>
<dbReference type="InterPro" id="IPR050595">
    <property type="entry name" value="Bact_response_regulator"/>
</dbReference>
<dbReference type="SUPFAM" id="SSF103039">
    <property type="entry name" value="CheC-like"/>
    <property type="match status" value="1"/>
</dbReference>
<evidence type="ECO:0000256" key="2">
    <source>
        <dbReference type="ARBA" id="ARBA00022553"/>
    </source>
</evidence>
<protein>
    <submittedName>
        <fullName evidence="5">Response regulator receiver domain-containing protein</fullName>
    </submittedName>
</protein>
<dbReference type="SMART" id="SM00448">
    <property type="entry name" value="REC"/>
    <property type="match status" value="1"/>
</dbReference>
<proteinExistence type="predicted"/>
<dbReference type="Gene3D" id="3.40.50.2300">
    <property type="match status" value="1"/>
</dbReference>
<feature type="modified residue" description="4-aspartylphosphate" evidence="3">
    <location>
        <position position="54"/>
    </location>
</feature>
<keyword evidence="1" id="KW-0145">Chemotaxis</keyword>
<gene>
    <name evidence="5" type="ORF">EDC28_10815</name>
</gene>
<dbReference type="GO" id="GO:0000160">
    <property type="term" value="P:phosphorelay signal transduction system"/>
    <property type="evidence" value="ECO:0007669"/>
    <property type="project" value="InterPro"/>
</dbReference>
<dbReference type="Pfam" id="PF00072">
    <property type="entry name" value="Response_reg"/>
    <property type="match status" value="1"/>
</dbReference>
<dbReference type="CDD" id="cd17593">
    <property type="entry name" value="REC_CheC-like"/>
    <property type="match status" value="1"/>
</dbReference>
<accession>A0A3N1P881</accession>
<dbReference type="AlphaFoldDB" id="A0A3N1P881"/>
<evidence type="ECO:0000256" key="1">
    <source>
        <dbReference type="ARBA" id="ARBA00022500"/>
    </source>
</evidence>
<dbReference type="InterPro" id="IPR011006">
    <property type="entry name" value="CheY-like_superfamily"/>
</dbReference>
<keyword evidence="2 3" id="KW-0597">Phosphoprotein</keyword>
<evidence type="ECO:0000259" key="4">
    <source>
        <dbReference type="PROSITE" id="PS50110"/>
    </source>
</evidence>
<dbReference type="Gene3D" id="3.40.1550.10">
    <property type="entry name" value="CheC-like"/>
    <property type="match status" value="1"/>
</dbReference>